<sequence>MRLAFISSPHFLELCQHGDIEMCLAPLALRSKYPQHEEYLAYYKLASANGRFVIMDNGAAEKDQVDSESLMYLMLDIKPSLVVAPDVIHDSEQTLALVSAFLDTSRDTRKQLEADGVGKVLAAPQGKTEEEYIECAKALAAMPEVAVLGLSKFSVASCFGGEKGPLVVARSRAADRLAEFTDKPFHLLGADFTLPWELARYAGDWHPNVVSNDSSFAYWYAREALHIVPEHGFLPVQQLMGGLEGDVIRTAPPVDLFADPNSKDRERAVKMAETLLQLAKGEVRP</sequence>
<evidence type="ECO:0000313" key="1">
    <source>
        <dbReference type="EMBL" id="KKM63680.1"/>
    </source>
</evidence>
<dbReference type="AlphaFoldDB" id="A0A0F9LHB1"/>
<dbReference type="EMBL" id="LAZR01011055">
    <property type="protein sequence ID" value="KKM63680.1"/>
    <property type="molecule type" value="Genomic_DNA"/>
</dbReference>
<protein>
    <submittedName>
        <fullName evidence="1">Uncharacterized protein</fullName>
    </submittedName>
</protein>
<proteinExistence type="predicted"/>
<comment type="caution">
    <text evidence="1">The sequence shown here is derived from an EMBL/GenBank/DDBJ whole genome shotgun (WGS) entry which is preliminary data.</text>
</comment>
<reference evidence="1" key="1">
    <citation type="journal article" date="2015" name="Nature">
        <title>Complex archaea that bridge the gap between prokaryotes and eukaryotes.</title>
        <authorList>
            <person name="Spang A."/>
            <person name="Saw J.H."/>
            <person name="Jorgensen S.L."/>
            <person name="Zaremba-Niedzwiedzka K."/>
            <person name="Martijn J."/>
            <person name="Lind A.E."/>
            <person name="van Eijk R."/>
            <person name="Schleper C."/>
            <person name="Guy L."/>
            <person name="Ettema T.J."/>
        </authorList>
    </citation>
    <scope>NUCLEOTIDE SEQUENCE</scope>
</reference>
<gene>
    <name evidence="1" type="ORF">LCGC14_1509010</name>
</gene>
<accession>A0A0F9LHB1</accession>
<name>A0A0F9LHB1_9ZZZZ</name>
<organism evidence="1">
    <name type="scientific">marine sediment metagenome</name>
    <dbReference type="NCBI Taxonomy" id="412755"/>
    <lineage>
        <taxon>unclassified sequences</taxon>
        <taxon>metagenomes</taxon>
        <taxon>ecological metagenomes</taxon>
    </lineage>
</organism>